<dbReference type="Proteomes" id="UP000647416">
    <property type="component" value="Unassembled WGS sequence"/>
</dbReference>
<sequence>MEKKNVLINIKGKQRNAEDEKEDVELVTEGVFYKENARYYLVYTESEVTGMDGTTTTVEIEREKVSIIRSGSVNNQLLFIPNRKTTSYYNTQFGSFSVSVLSTEVGVDVTDDGGVVNVGYKMDINDAFASETTLSINIKEA</sequence>
<dbReference type="Pfam" id="PF09148">
    <property type="entry name" value="DUF1934"/>
    <property type="match status" value="1"/>
</dbReference>
<comment type="caution">
    <text evidence="1">The sequence shown here is derived from an EMBL/GenBank/DDBJ whole genome shotgun (WGS) entry which is preliminary data.</text>
</comment>
<protein>
    <submittedName>
        <fullName evidence="1">DUF1934 domain-containing protein</fullName>
    </submittedName>
</protein>
<dbReference type="AlphaFoldDB" id="A0A926F8P6"/>
<proteinExistence type="predicted"/>
<dbReference type="RefSeq" id="WP_178347247.1">
    <property type="nucleotide sequence ID" value="NZ_JACRTE010000003.1"/>
</dbReference>
<organism evidence="1 2">
    <name type="scientific">Qingrenia yutianensis</name>
    <dbReference type="NCBI Taxonomy" id="2763676"/>
    <lineage>
        <taxon>Bacteria</taxon>
        <taxon>Bacillati</taxon>
        <taxon>Bacillota</taxon>
        <taxon>Clostridia</taxon>
        <taxon>Eubacteriales</taxon>
        <taxon>Oscillospiraceae</taxon>
        <taxon>Qingrenia</taxon>
    </lineage>
</organism>
<dbReference type="InterPro" id="IPR012674">
    <property type="entry name" value="Calycin"/>
</dbReference>
<gene>
    <name evidence="1" type="ORF">H8706_03760</name>
</gene>
<dbReference type="EMBL" id="JACRTE010000003">
    <property type="protein sequence ID" value="MBC8595985.1"/>
    <property type="molecule type" value="Genomic_DNA"/>
</dbReference>
<dbReference type="SUPFAM" id="SSF50814">
    <property type="entry name" value="Lipocalins"/>
    <property type="match status" value="1"/>
</dbReference>
<keyword evidence="2" id="KW-1185">Reference proteome</keyword>
<evidence type="ECO:0000313" key="2">
    <source>
        <dbReference type="Proteomes" id="UP000647416"/>
    </source>
</evidence>
<evidence type="ECO:0000313" key="1">
    <source>
        <dbReference type="EMBL" id="MBC8595985.1"/>
    </source>
</evidence>
<accession>A0A926F8P6</accession>
<dbReference type="InterPro" id="IPR015231">
    <property type="entry name" value="DUF1934"/>
</dbReference>
<name>A0A926F8P6_9FIRM</name>
<reference evidence="1" key="1">
    <citation type="submission" date="2020-08" db="EMBL/GenBank/DDBJ databases">
        <title>Genome public.</title>
        <authorList>
            <person name="Liu C."/>
            <person name="Sun Q."/>
        </authorList>
    </citation>
    <scope>NUCLEOTIDE SEQUENCE</scope>
    <source>
        <strain evidence="1">NSJ-50</strain>
    </source>
</reference>
<dbReference type="Gene3D" id="2.40.128.20">
    <property type="match status" value="1"/>
</dbReference>